<dbReference type="InterPro" id="IPR003347">
    <property type="entry name" value="JmjC_dom"/>
</dbReference>
<dbReference type="PANTHER" id="PTHR12461">
    <property type="entry name" value="HYPOXIA-INDUCIBLE FACTOR 1 ALPHA INHIBITOR-RELATED"/>
    <property type="match status" value="1"/>
</dbReference>
<keyword evidence="3" id="KW-1185">Reference proteome</keyword>
<feature type="domain" description="JmjC" evidence="1">
    <location>
        <begin position="255"/>
        <end position="424"/>
    </location>
</feature>
<dbReference type="Pfam" id="PF13621">
    <property type="entry name" value="Cupin_8"/>
    <property type="match status" value="1"/>
</dbReference>
<gene>
    <name evidence="2" type="primary">jcdF</name>
    <name evidence="2" type="ORF">DFA_11942</name>
</gene>
<evidence type="ECO:0000259" key="1">
    <source>
        <dbReference type="PROSITE" id="PS51184"/>
    </source>
</evidence>
<evidence type="ECO:0000313" key="3">
    <source>
        <dbReference type="Proteomes" id="UP000007797"/>
    </source>
</evidence>
<accession>F4QEW6</accession>
<name>F4QEW6_CACFS</name>
<dbReference type="OrthoDB" id="47172at2759"/>
<dbReference type="SMART" id="SM00558">
    <property type="entry name" value="JmjC"/>
    <property type="match status" value="1"/>
</dbReference>
<protein>
    <submittedName>
        <fullName evidence="2">Transcription factor jumonji</fullName>
    </submittedName>
</protein>
<dbReference type="EMBL" id="GL883029">
    <property type="protein sequence ID" value="EGG14173.1"/>
    <property type="molecule type" value="Genomic_DNA"/>
</dbReference>
<dbReference type="Gene3D" id="2.60.120.650">
    <property type="entry name" value="Cupin"/>
    <property type="match status" value="1"/>
</dbReference>
<dbReference type="InterPro" id="IPR041667">
    <property type="entry name" value="Cupin_8"/>
</dbReference>
<sequence>MSSSSIVVVDINTIYQPIFTFIKKSYLQREGSLSSDLRKIFYILNKKQFTQLGDLSTRMTDQLWQKLVSNNGWSHVCLRECYVYSLLLSTLYHVGQNNNEKAIEQLDTSFIMGAPKSLIIPIIKSISTSISTNNNDDTSIIPMIKYDELNIELPKINNQIIILENPTVEYVLENHLKKNLPCVIKSNETMQWPCIEKWKDLNYFINNFGNRLVPIEIGHNKLYKSMDEIGQLGELKTKQPEWSEKVIKMKEFVEKYLVPSSLTNEIPKTSEEVGYLAQHNLVEQIPELCDHFSKSQYLPKSSDLSPHSWFGTNNTITPLHYDSYDNYLTQIVGHKYVRLYEPSQTPNLYIKETNNTSVALQGNMTMLDIENASPQDFPLFAQAKYTETILSPGDMLFIPSNCWHYVRSLSNSSSLSFWFYVDDQ</sequence>
<dbReference type="RefSeq" id="XP_004350881.1">
    <property type="nucleotide sequence ID" value="XM_004350830.1"/>
</dbReference>
<proteinExistence type="predicted"/>
<organism evidence="2 3">
    <name type="scientific">Cavenderia fasciculata</name>
    <name type="common">Slime mold</name>
    <name type="synonym">Dictyostelium fasciculatum</name>
    <dbReference type="NCBI Taxonomy" id="261658"/>
    <lineage>
        <taxon>Eukaryota</taxon>
        <taxon>Amoebozoa</taxon>
        <taxon>Evosea</taxon>
        <taxon>Eumycetozoa</taxon>
        <taxon>Dictyostelia</taxon>
        <taxon>Acytosteliales</taxon>
        <taxon>Cavenderiaceae</taxon>
        <taxon>Cavenderia</taxon>
    </lineage>
</organism>
<reference evidence="3" key="1">
    <citation type="journal article" date="2011" name="Genome Res.">
        <title>Phylogeny-wide analysis of social amoeba genomes highlights ancient origins for complex intercellular communication.</title>
        <authorList>
            <person name="Heidel A.J."/>
            <person name="Lawal H.M."/>
            <person name="Felder M."/>
            <person name="Schilde C."/>
            <person name="Helps N.R."/>
            <person name="Tunggal B."/>
            <person name="Rivero F."/>
            <person name="John U."/>
            <person name="Schleicher M."/>
            <person name="Eichinger L."/>
            <person name="Platzer M."/>
            <person name="Noegel A.A."/>
            <person name="Schaap P."/>
            <person name="Gloeckner G."/>
        </authorList>
    </citation>
    <scope>NUCLEOTIDE SEQUENCE [LARGE SCALE GENOMIC DNA]</scope>
    <source>
        <strain evidence="3">SH3</strain>
    </source>
</reference>
<dbReference type="PROSITE" id="PS51184">
    <property type="entry name" value="JMJC"/>
    <property type="match status" value="1"/>
</dbReference>
<dbReference type="AlphaFoldDB" id="F4QEW6"/>
<dbReference type="KEGG" id="dfa:DFA_11942"/>
<dbReference type="GeneID" id="14865701"/>
<evidence type="ECO:0000313" key="2">
    <source>
        <dbReference type="EMBL" id="EGG14173.1"/>
    </source>
</evidence>
<dbReference type="OMA" id="PLHYDSY"/>
<dbReference type="SUPFAM" id="SSF51197">
    <property type="entry name" value="Clavaminate synthase-like"/>
    <property type="match status" value="1"/>
</dbReference>
<dbReference type="PANTHER" id="PTHR12461:SF21">
    <property type="entry name" value="JMJC DOMAIN-CONTAINING PROTEIN F"/>
    <property type="match status" value="1"/>
</dbReference>
<dbReference type="Proteomes" id="UP000007797">
    <property type="component" value="Unassembled WGS sequence"/>
</dbReference>